<dbReference type="RefSeq" id="WP_090018670.1">
    <property type="nucleotide sequence ID" value="NZ_FNCE01000002.1"/>
</dbReference>
<evidence type="ECO:0000256" key="2">
    <source>
        <dbReference type="ARBA" id="ARBA00022741"/>
    </source>
</evidence>
<comment type="function">
    <text evidence="9">Couples transcription and DNA repair by recognizing RNA polymerase (RNAP) stalled at DNA lesions. Mediates ATP-dependent release of RNAP and its truncated transcript from the DNA, and recruitment of nucleotide excision repair machinery to the damaged site.</text>
</comment>
<dbReference type="Pfam" id="PF00271">
    <property type="entry name" value="Helicase_C"/>
    <property type="match status" value="1"/>
</dbReference>
<keyword evidence="4 9" id="KW-0378">Hydrolase</keyword>
<keyword evidence="3 9" id="KW-0227">DNA damage</keyword>
<dbReference type="GO" id="GO:0000716">
    <property type="term" value="P:transcription-coupled nucleotide-excision repair, DNA damage recognition"/>
    <property type="evidence" value="ECO:0007669"/>
    <property type="project" value="UniProtKB-UniRule"/>
</dbReference>
<dbReference type="GO" id="GO:0005737">
    <property type="term" value="C:cytoplasm"/>
    <property type="evidence" value="ECO:0007669"/>
    <property type="project" value="UniProtKB-SubCell"/>
</dbReference>
<dbReference type="InterPro" id="IPR036101">
    <property type="entry name" value="CarD-like/TRCF_RID_sf"/>
</dbReference>
<dbReference type="SMART" id="SM00487">
    <property type="entry name" value="DEXDc"/>
    <property type="match status" value="1"/>
</dbReference>
<dbReference type="PANTHER" id="PTHR47964">
    <property type="entry name" value="ATP-DEPENDENT DNA HELICASE HOMOLOG RECG, CHLOROPLASTIC"/>
    <property type="match status" value="1"/>
</dbReference>
<dbReference type="Pfam" id="PF02559">
    <property type="entry name" value="CarD_TRCF_RID"/>
    <property type="match status" value="1"/>
</dbReference>
<dbReference type="Proteomes" id="UP000199415">
    <property type="component" value="Unassembled WGS sequence"/>
</dbReference>
<evidence type="ECO:0000259" key="10">
    <source>
        <dbReference type="PROSITE" id="PS51192"/>
    </source>
</evidence>
<feature type="domain" description="Helicase ATP-binding" evidence="10">
    <location>
        <begin position="631"/>
        <end position="792"/>
    </location>
</feature>
<evidence type="ECO:0000313" key="12">
    <source>
        <dbReference type="EMBL" id="SDF68580.1"/>
    </source>
</evidence>
<dbReference type="InterPro" id="IPR011545">
    <property type="entry name" value="DEAD/DEAH_box_helicase_dom"/>
</dbReference>
<sequence length="1167" mass="129647">MNALARAFDEGGRWVIARAPEGYDAWLLAEAAAAREGAPVLHVARDDARMSRIHEALAFFAPDVEVVQVPAWDCLPYDRVSPHRDVVAERVDTLTRLQSEAGPQAGRIVLTTVNALVQRLAPREALTERVMHLGLGDQCDPERLTQFFAANGYVRSDTVGEAGEYAIRGGIVDVFPPGRAEPLRLDFFGDELETIRTFDPLSQRTSGELTDFTLKPVSEVVLNDDTIQRFRTRYREFFGQPAKDDTLYLAVSEGRPYAGMEHWLPLFYDRLDTLLDYLPEHTPVSLDRQAEELRDQRLETIGEFYEARRTVQRGGELDAGTYNPLPPQLLYLTAEDWDAALDDGRGVASLSPFAAPSTAPHILDSGGAPGHDFTAARKKGEEGEPYLTLQTTIRQDQQAGRRVAIAGYTQGSRERLRSVLTDHGLAKLAPVETWAEARELPADAVALVTLSLEHGFVGDHASVISEQDILGERIARPARRKRKADNFLTDVSTLHDGDLVVHAEHGIGRYDGLVNLEVGGAPHDMLKVTYAGDDRLFVPVESLEVLSRYGSEDAGVQLDKLGQGNWQARKAKVKERVKEIADQLLRIAAERQVRTLEPMEIPTAAYDEFCARFPYAETDDQLQAIEDTLGDMTAGKPMDRLICGDVGFGKTEVALRAAFVAAMNGKQVAVICPTTLLARQHHDTFKSRFSGYPLEVKQLSRMVSQNEQTKVKRGLRDGTVDVVVGTHALLNKSVDFRDLGLVIVDEEQHFGVKQKEKLKEFRGDLHVLTLTATPIPRTLQLSLSGVRELSVISQPPVDRLAVRTFVLPFDGVVVREAILREHWRGGQTFYVAPRISDLDELYERISKLVPEVTVAVAHGRMSARELETIMTDFYEGRIDVLLSTHIIESGLDVPTANTLLVHRADMYGLAQLYQLRGRIGRSKLRGYAYLTLKPNAKLTDAAEKRLHVMQQLDHLGAGFTLASHDLDIRGAGNLLGEEQSGHVKEVGVELYQQMLEEAVSEAKGTAKAEAEQGFTPQINVGTSVMIPDHYVPDLNVRLSLYRRIAHLVDQSEIDAFASELIDRFGPLPGEVENLLEVVAIKQLCRDCNVEKIDAGHKGAVLAFHNDTFPNPGGLVDFVKQEVGTVHLRPEDQKLVYRRRWDEPQERIKGIHQLLNKLAKIAKQEAAA</sequence>
<dbReference type="InterPro" id="IPR014001">
    <property type="entry name" value="Helicase_ATP-bd"/>
</dbReference>
<dbReference type="STRING" id="1082479.SAMN05216241_10210"/>
<dbReference type="Pfam" id="PF00270">
    <property type="entry name" value="DEAD"/>
    <property type="match status" value="1"/>
</dbReference>
<evidence type="ECO:0000259" key="11">
    <source>
        <dbReference type="PROSITE" id="PS51194"/>
    </source>
</evidence>
<dbReference type="Pfam" id="PF17757">
    <property type="entry name" value="UvrB_inter"/>
    <property type="match status" value="1"/>
</dbReference>
<dbReference type="Gene3D" id="3.40.50.11180">
    <property type="match status" value="1"/>
</dbReference>
<dbReference type="Gene3D" id="3.40.50.300">
    <property type="entry name" value="P-loop containing nucleotide triphosphate hydrolases"/>
    <property type="match status" value="2"/>
</dbReference>
<dbReference type="OrthoDB" id="9804325at2"/>
<name>A0A1G7N5H4_9PROT</name>
<evidence type="ECO:0000256" key="8">
    <source>
        <dbReference type="ARBA" id="ARBA00023204"/>
    </source>
</evidence>
<keyword evidence="5" id="KW-0347">Helicase</keyword>
<dbReference type="EMBL" id="FNCE01000002">
    <property type="protein sequence ID" value="SDF68580.1"/>
    <property type="molecule type" value="Genomic_DNA"/>
</dbReference>
<dbReference type="AlphaFoldDB" id="A0A1G7N5H4"/>
<dbReference type="EC" id="3.6.4.-" evidence="9"/>
<dbReference type="InterPro" id="IPR041471">
    <property type="entry name" value="UvrB_inter"/>
</dbReference>
<organism evidence="12 13">
    <name type="scientific">Limimonas halophila</name>
    <dbReference type="NCBI Taxonomy" id="1082479"/>
    <lineage>
        <taxon>Bacteria</taxon>
        <taxon>Pseudomonadati</taxon>
        <taxon>Pseudomonadota</taxon>
        <taxon>Alphaproteobacteria</taxon>
        <taxon>Rhodospirillales</taxon>
        <taxon>Rhodovibrionaceae</taxon>
        <taxon>Limimonas</taxon>
    </lineage>
</organism>
<evidence type="ECO:0000256" key="3">
    <source>
        <dbReference type="ARBA" id="ARBA00022763"/>
    </source>
</evidence>
<dbReference type="InterPro" id="IPR027417">
    <property type="entry name" value="P-loop_NTPase"/>
</dbReference>
<dbReference type="PANTHER" id="PTHR47964:SF1">
    <property type="entry name" value="ATP-DEPENDENT DNA HELICASE HOMOLOG RECG, CHLOROPLASTIC"/>
    <property type="match status" value="1"/>
</dbReference>
<comment type="similarity">
    <text evidence="9">In the N-terminal section; belongs to the UvrB family.</text>
</comment>
<dbReference type="Gene3D" id="3.40.50.11140">
    <property type="match status" value="1"/>
</dbReference>
<evidence type="ECO:0000256" key="5">
    <source>
        <dbReference type="ARBA" id="ARBA00022806"/>
    </source>
</evidence>
<dbReference type="PROSITE" id="PS51192">
    <property type="entry name" value="HELICASE_ATP_BIND_1"/>
    <property type="match status" value="1"/>
</dbReference>
<dbReference type="SUPFAM" id="SSF141259">
    <property type="entry name" value="CarD-like"/>
    <property type="match status" value="1"/>
</dbReference>
<dbReference type="GO" id="GO:0003678">
    <property type="term" value="F:DNA helicase activity"/>
    <property type="evidence" value="ECO:0007669"/>
    <property type="project" value="TreeGrafter"/>
</dbReference>
<dbReference type="Gene3D" id="2.40.10.170">
    <property type="match status" value="1"/>
</dbReference>
<dbReference type="GO" id="GO:0005524">
    <property type="term" value="F:ATP binding"/>
    <property type="evidence" value="ECO:0007669"/>
    <property type="project" value="UniProtKB-UniRule"/>
</dbReference>
<dbReference type="NCBIfam" id="TIGR00580">
    <property type="entry name" value="mfd"/>
    <property type="match status" value="1"/>
</dbReference>
<dbReference type="InterPro" id="IPR001650">
    <property type="entry name" value="Helicase_C-like"/>
</dbReference>
<evidence type="ECO:0000256" key="1">
    <source>
        <dbReference type="ARBA" id="ARBA00022490"/>
    </source>
</evidence>
<keyword evidence="2 9" id="KW-0547">Nucleotide-binding</keyword>
<dbReference type="GO" id="GO:0006355">
    <property type="term" value="P:regulation of DNA-templated transcription"/>
    <property type="evidence" value="ECO:0007669"/>
    <property type="project" value="UniProtKB-UniRule"/>
</dbReference>
<dbReference type="HAMAP" id="MF_00969">
    <property type="entry name" value="TRCF"/>
    <property type="match status" value="1"/>
</dbReference>
<evidence type="ECO:0000256" key="9">
    <source>
        <dbReference type="HAMAP-Rule" id="MF_00969"/>
    </source>
</evidence>
<dbReference type="Gene3D" id="3.90.1150.50">
    <property type="entry name" value="Transcription-repair-coupling factor, D7 domain"/>
    <property type="match status" value="1"/>
</dbReference>
<keyword evidence="8 9" id="KW-0234">DNA repair</keyword>
<dbReference type="PROSITE" id="PS51194">
    <property type="entry name" value="HELICASE_CTER"/>
    <property type="match status" value="1"/>
</dbReference>
<keyword evidence="6 9" id="KW-0067">ATP-binding</keyword>
<comment type="subcellular location">
    <subcellularLocation>
        <location evidence="9">Cytoplasm</location>
    </subcellularLocation>
</comment>
<dbReference type="SUPFAM" id="SSF143517">
    <property type="entry name" value="TRCF domain-like"/>
    <property type="match status" value="1"/>
</dbReference>
<dbReference type="SMART" id="SM00982">
    <property type="entry name" value="TRCF"/>
    <property type="match status" value="1"/>
</dbReference>
<evidence type="ECO:0000256" key="6">
    <source>
        <dbReference type="ARBA" id="ARBA00022840"/>
    </source>
</evidence>
<dbReference type="CDD" id="cd17991">
    <property type="entry name" value="DEXHc_TRCF"/>
    <property type="match status" value="1"/>
</dbReference>
<keyword evidence="13" id="KW-1185">Reference proteome</keyword>
<dbReference type="InterPro" id="IPR004576">
    <property type="entry name" value="Mfd"/>
</dbReference>
<dbReference type="InterPro" id="IPR047112">
    <property type="entry name" value="RecG/Mfd"/>
</dbReference>
<feature type="domain" description="Helicase C-terminal" evidence="11">
    <location>
        <begin position="813"/>
        <end position="967"/>
    </location>
</feature>
<keyword evidence="7 9" id="KW-0238">DNA-binding</keyword>
<dbReference type="Gene3D" id="3.30.2060.10">
    <property type="entry name" value="Penicillin-binding protein 1b domain"/>
    <property type="match status" value="1"/>
</dbReference>
<proteinExistence type="inferred from homology"/>
<evidence type="ECO:0000256" key="4">
    <source>
        <dbReference type="ARBA" id="ARBA00022801"/>
    </source>
</evidence>
<keyword evidence="1 9" id="KW-0963">Cytoplasm</keyword>
<evidence type="ECO:0000256" key="7">
    <source>
        <dbReference type="ARBA" id="ARBA00023125"/>
    </source>
</evidence>
<accession>A0A1G7N5H4</accession>
<dbReference type="Pfam" id="PF03461">
    <property type="entry name" value="TRCF"/>
    <property type="match status" value="1"/>
</dbReference>
<reference evidence="12 13" key="1">
    <citation type="submission" date="2016-10" db="EMBL/GenBank/DDBJ databases">
        <authorList>
            <person name="de Groot N.N."/>
        </authorList>
    </citation>
    <scope>NUCLEOTIDE SEQUENCE [LARGE SCALE GENOMIC DNA]</scope>
    <source>
        <strain evidence="12 13">DSM 25584</strain>
    </source>
</reference>
<dbReference type="InterPro" id="IPR003711">
    <property type="entry name" value="CarD-like/TRCF_RID"/>
</dbReference>
<evidence type="ECO:0000313" key="13">
    <source>
        <dbReference type="Proteomes" id="UP000199415"/>
    </source>
</evidence>
<comment type="similarity">
    <text evidence="9">In the C-terminal section; belongs to the helicase family. RecG subfamily.</text>
</comment>
<dbReference type="GO" id="GO:0003684">
    <property type="term" value="F:damaged DNA binding"/>
    <property type="evidence" value="ECO:0007669"/>
    <property type="project" value="InterPro"/>
</dbReference>
<dbReference type="GO" id="GO:0016787">
    <property type="term" value="F:hydrolase activity"/>
    <property type="evidence" value="ECO:0007669"/>
    <property type="project" value="UniProtKB-KW"/>
</dbReference>
<dbReference type="SMART" id="SM01058">
    <property type="entry name" value="CarD_TRCF"/>
    <property type="match status" value="1"/>
</dbReference>
<gene>
    <name evidence="9" type="primary">mfd</name>
    <name evidence="12" type="ORF">SAMN05216241_10210</name>
</gene>
<dbReference type="InterPro" id="IPR037235">
    <property type="entry name" value="TRCF-like_C_D7"/>
</dbReference>
<dbReference type="SUPFAM" id="SSF52540">
    <property type="entry name" value="P-loop containing nucleoside triphosphate hydrolases"/>
    <property type="match status" value="4"/>
</dbReference>
<dbReference type="InterPro" id="IPR005118">
    <property type="entry name" value="TRCF_C"/>
</dbReference>
<dbReference type="SMART" id="SM00490">
    <property type="entry name" value="HELICc"/>
    <property type="match status" value="1"/>
</dbReference>
<protein>
    <recommendedName>
        <fullName evidence="9">Transcription-repair-coupling factor</fullName>
        <shortName evidence="9">TRCF</shortName>
        <ecNumber evidence="9">3.6.4.-</ecNumber>
    </recommendedName>
</protein>